<name>A0A086TGJ8_HAPC1</name>
<accession>A0A086TGJ8</accession>
<feature type="compositionally biased region" description="Polar residues" evidence="1">
    <location>
        <begin position="591"/>
        <end position="626"/>
    </location>
</feature>
<organism evidence="2 3">
    <name type="scientific">Hapsidospora chrysogenum (strain ATCC 11550 / CBS 779.69 / DSM 880 / IAM 14645 / JCM 23072 / IMI 49137)</name>
    <name type="common">Acremonium chrysogenum</name>
    <dbReference type="NCBI Taxonomy" id="857340"/>
    <lineage>
        <taxon>Eukaryota</taxon>
        <taxon>Fungi</taxon>
        <taxon>Dikarya</taxon>
        <taxon>Ascomycota</taxon>
        <taxon>Pezizomycotina</taxon>
        <taxon>Sordariomycetes</taxon>
        <taxon>Hypocreomycetidae</taxon>
        <taxon>Hypocreales</taxon>
        <taxon>Bionectriaceae</taxon>
        <taxon>Hapsidospora</taxon>
    </lineage>
</organism>
<proteinExistence type="predicted"/>
<dbReference type="Gene3D" id="3.40.395.10">
    <property type="entry name" value="Adenoviral Proteinase, Chain A"/>
    <property type="match status" value="1"/>
</dbReference>
<sequence>MYPAQRGRVIVQDRGNFYAEGEVLHPDPEQLPQFLPRTEWPRDPTQGRQHRPQGKYLDGPWIRGDVSPPDQIAVRDRVARGYPQLVPMPPFQHQTSHSGHAVYNNSVWPDHVAILHGLLRQTLRGAERPSHHRRWLDGDEIVELLTCLTYGMNHSTLVLHPWTLAGPPRAGGKGSKNRMPFAHMEAPEFPGHAMAQGSYENPWASQPFADEMRQKMLGRRWIIAPINQVDVHWSISLFDRQHGHLYIFDTADFSRAHRIRATVHLWARFWKALDMPWHFHYFVAPTTPQPCGWECGLLTVQWILMTLRNRVGGVRLEAADTSIDTHDFSLLAADRVPDDFPLVDSSLSIPDWVPLSSHSPKTGLVAVIRLTKVLICNELGLYDEDVFIAHDGRESVSPFDRIVDKFRGATGRVQVRKFFTGEGGLQFSKSQTSKSLPYRTRDAHINRAHRPVHDEDGVIDFRPEALAAVPPQRGLVQFPQPDPAPVEDWLYVRSIQQLDELAEEGTYPVEVQLGDRRDPDRALAPMVIDIAQWTVAEGSNQVLQICFSLMAAFPQQPAEQRPRPARMFLALPDHQQLVLIERAEEEAAITESVTTSEDQDANMSGTSENDGNGSDSPQVSKVNKTSRSPEDRLSRIPRQPSPAVDCSASARSPKRRREDDDDRDDHHRESPPSGGSQSSPEGCRRTKRLRREA</sequence>
<evidence type="ECO:0000256" key="1">
    <source>
        <dbReference type="SAM" id="MobiDB-lite"/>
    </source>
</evidence>
<dbReference type="Proteomes" id="UP000029964">
    <property type="component" value="Unassembled WGS sequence"/>
</dbReference>
<dbReference type="InterPro" id="IPR038765">
    <property type="entry name" value="Papain-like_cys_pep_sf"/>
</dbReference>
<comment type="caution">
    <text evidence="2">The sequence shown here is derived from an EMBL/GenBank/DDBJ whole genome shotgun (WGS) entry which is preliminary data.</text>
</comment>
<dbReference type="AlphaFoldDB" id="A0A086TGJ8"/>
<dbReference type="SUPFAM" id="SSF54001">
    <property type="entry name" value="Cysteine proteinases"/>
    <property type="match status" value="1"/>
</dbReference>
<protein>
    <recommendedName>
        <fullName evidence="4">Ubiquitin-like protease family profile domain-containing protein</fullName>
    </recommendedName>
</protein>
<dbReference type="EMBL" id="JPKY01000003">
    <property type="protein sequence ID" value="KFH48480.1"/>
    <property type="molecule type" value="Genomic_DNA"/>
</dbReference>
<reference evidence="3" key="1">
    <citation type="journal article" date="2014" name="Genome Announc.">
        <title>Genome sequence and annotation of Acremonium chrysogenum, producer of the beta-lactam antibiotic cephalosporin C.</title>
        <authorList>
            <person name="Terfehr D."/>
            <person name="Dahlmann T.A."/>
            <person name="Specht T."/>
            <person name="Zadra I."/>
            <person name="Kuernsteiner H."/>
            <person name="Kueck U."/>
        </authorList>
    </citation>
    <scope>NUCLEOTIDE SEQUENCE [LARGE SCALE GENOMIC DNA]</scope>
    <source>
        <strain evidence="3">ATCC 11550 / CBS 779.69 / DSM 880 / IAM 14645 / JCM 23072 / IMI 49137</strain>
    </source>
</reference>
<dbReference type="HOGENOM" id="CLU_397369_0_0_1"/>
<feature type="region of interest" description="Disordered" evidence="1">
    <location>
        <begin position="588"/>
        <end position="693"/>
    </location>
</feature>
<feature type="region of interest" description="Disordered" evidence="1">
    <location>
        <begin position="35"/>
        <end position="62"/>
    </location>
</feature>
<evidence type="ECO:0000313" key="2">
    <source>
        <dbReference type="EMBL" id="KFH48480.1"/>
    </source>
</evidence>
<feature type="compositionally biased region" description="Low complexity" evidence="1">
    <location>
        <begin position="671"/>
        <end position="681"/>
    </location>
</feature>
<evidence type="ECO:0000313" key="3">
    <source>
        <dbReference type="Proteomes" id="UP000029964"/>
    </source>
</evidence>
<keyword evidence="3" id="KW-1185">Reference proteome</keyword>
<gene>
    <name evidence="2" type="ORF">ACRE_006990</name>
</gene>
<dbReference type="OrthoDB" id="5146350at2759"/>
<evidence type="ECO:0008006" key="4">
    <source>
        <dbReference type="Google" id="ProtNLM"/>
    </source>
</evidence>
<dbReference type="STRING" id="857340.A0A086TGJ8"/>